<name>A0ABW2JU87_9ACTN</name>
<reference evidence="3" key="1">
    <citation type="journal article" date="2019" name="Int. J. Syst. Evol. Microbiol.">
        <title>The Global Catalogue of Microorganisms (GCM) 10K type strain sequencing project: providing services to taxonomists for standard genome sequencing and annotation.</title>
        <authorList>
            <consortium name="The Broad Institute Genomics Platform"/>
            <consortium name="The Broad Institute Genome Sequencing Center for Infectious Disease"/>
            <person name="Wu L."/>
            <person name="Ma J."/>
        </authorList>
    </citation>
    <scope>NUCLEOTIDE SEQUENCE [LARGE SCALE GENOMIC DNA]</scope>
    <source>
        <strain evidence="3">SYNS20</strain>
    </source>
</reference>
<dbReference type="InterPro" id="IPR036390">
    <property type="entry name" value="WH_DNA-bd_sf"/>
</dbReference>
<dbReference type="RefSeq" id="WP_381837484.1">
    <property type="nucleotide sequence ID" value="NZ_JBHTCF010000018.1"/>
</dbReference>
<dbReference type="Proteomes" id="UP001596523">
    <property type="component" value="Unassembled WGS sequence"/>
</dbReference>
<keyword evidence="3" id="KW-1185">Reference proteome</keyword>
<feature type="region of interest" description="Disordered" evidence="1">
    <location>
        <begin position="115"/>
        <end position="183"/>
    </location>
</feature>
<feature type="compositionally biased region" description="Basic residues" evidence="1">
    <location>
        <begin position="145"/>
        <end position="156"/>
    </location>
</feature>
<dbReference type="SUPFAM" id="SSF46785">
    <property type="entry name" value="Winged helix' DNA-binding domain"/>
    <property type="match status" value="1"/>
</dbReference>
<evidence type="ECO:0008006" key="4">
    <source>
        <dbReference type="Google" id="ProtNLM"/>
    </source>
</evidence>
<accession>A0ABW2JU87</accession>
<evidence type="ECO:0000313" key="2">
    <source>
        <dbReference type="EMBL" id="MFC7308988.1"/>
    </source>
</evidence>
<organism evidence="2 3">
    <name type="scientific">Streptomyces monticola</name>
    <dbReference type="NCBI Taxonomy" id="2666263"/>
    <lineage>
        <taxon>Bacteria</taxon>
        <taxon>Bacillati</taxon>
        <taxon>Actinomycetota</taxon>
        <taxon>Actinomycetes</taxon>
        <taxon>Kitasatosporales</taxon>
        <taxon>Streptomycetaceae</taxon>
        <taxon>Streptomyces</taxon>
    </lineage>
</organism>
<dbReference type="EMBL" id="JBHTCF010000018">
    <property type="protein sequence ID" value="MFC7308988.1"/>
    <property type="molecule type" value="Genomic_DNA"/>
</dbReference>
<evidence type="ECO:0000256" key="1">
    <source>
        <dbReference type="SAM" id="MobiDB-lite"/>
    </source>
</evidence>
<feature type="compositionally biased region" description="Basic and acidic residues" evidence="1">
    <location>
        <begin position="170"/>
        <end position="180"/>
    </location>
</feature>
<gene>
    <name evidence="2" type="ORF">ACFQVC_32875</name>
</gene>
<sequence>MVMTGFGAGIRRGSMAADHFTQISNTLFRDPRLTFKAKGIFGLISTHRDGWTVTVAELARHGREERGAITRGLQELEEYGYLSRHRARRADGTLGESVYAITDLPAHLHALDGSATPAKAETRRSQPKSQNPALDNPALENAHTKNTKRKNTKKQKTRDVLPSVPPAPARENDQAGRPTDRPGMTAGVQLLLAIGAKRPELLLTGQALHDQGAVATALLGHGWTREQLEHVIAGRPLPDPIRTSVGAIIAARLRTAQATVPPDIAAGRIGHRHERCDEQQEPAGTIDRPVNDALAYRALVECAGCGAPGPAPGEDLCPACLNWPSCTACTGPSPRRAHPEGDGRCTVCAERFP</sequence>
<evidence type="ECO:0000313" key="3">
    <source>
        <dbReference type="Proteomes" id="UP001596523"/>
    </source>
</evidence>
<protein>
    <recommendedName>
        <fullName evidence="4">Helix-turn-helix domain-containing protein</fullName>
    </recommendedName>
</protein>
<comment type="caution">
    <text evidence="2">The sequence shown here is derived from an EMBL/GenBank/DDBJ whole genome shotgun (WGS) entry which is preliminary data.</text>
</comment>
<proteinExistence type="predicted"/>